<proteinExistence type="predicted"/>
<accession>A0AAT9T5B6</accession>
<sequence length="208" mass="22934">MSAVSGVAEDVGVYSVSLEGLPRAFFDDIVNRYQSFVVESVSVDSFEPDFHEPSMLQLDPINPCTSFKALCVCSGVLPDFRSLIQVHICDHYTSSAKRVKSVIVNVLPSCSDFDSIVRLTYPDVEGAFSFHSCRAKAIAAKWSSIVAYFSNIKQERARENARRVRAGKAQEPAATQKSESSEELGEAPYPSRVLRGRGRGRQTRGVPH</sequence>
<feature type="compositionally biased region" description="Basic residues" evidence="1">
    <location>
        <begin position="194"/>
        <end position="208"/>
    </location>
</feature>
<name>A0AAT9T5B6_9VIRU</name>
<protein>
    <submittedName>
        <fullName evidence="2">P23</fullName>
    </submittedName>
</protein>
<evidence type="ECO:0000313" key="2">
    <source>
        <dbReference type="EMBL" id="WBW64331.1"/>
    </source>
</evidence>
<evidence type="ECO:0000256" key="1">
    <source>
        <dbReference type="SAM" id="MobiDB-lite"/>
    </source>
</evidence>
<organism evidence="2">
    <name type="scientific">Phellodendron-associated higre-like virus</name>
    <dbReference type="NCBI Taxonomy" id="3022218"/>
    <lineage>
        <taxon>Viruses</taxon>
        <taxon>Riboviria</taxon>
        <taxon>Orthornavirae</taxon>
        <taxon>Kitrinoviricota</taxon>
        <taxon>Alsuviricetes</taxon>
        <taxon>Martellivirales</taxon>
        <taxon>Kitaviridae</taxon>
        <taxon>Higrevirus</taxon>
        <taxon>Higrevirus amurense</taxon>
    </lineage>
</organism>
<dbReference type="EMBL" id="OP324811">
    <property type="protein sequence ID" value="WBW64331.1"/>
    <property type="molecule type" value="Genomic_RNA"/>
</dbReference>
<reference evidence="2" key="2">
    <citation type="journal article" date="2023" name="Arch. Virol.">
        <title>Characterization of a putative novel higrevirus infecting Phellodendron amurense Rupr. in China.</title>
        <authorList>
            <person name="Li C."/>
            <person name="An W."/>
            <person name="Zhang S."/>
            <person name="Cao M."/>
            <person name="Yang C."/>
        </authorList>
    </citation>
    <scope>NUCLEOTIDE SEQUENCE</scope>
    <source>
        <strain evidence="2">PhAHLV-HBC</strain>
    </source>
</reference>
<feature type="region of interest" description="Disordered" evidence="1">
    <location>
        <begin position="160"/>
        <end position="208"/>
    </location>
</feature>
<reference evidence="2" key="1">
    <citation type="submission" date="2022-08" db="EMBL/GenBank/DDBJ databases">
        <authorList>
            <person name="Li C."/>
            <person name="Yang C."/>
        </authorList>
    </citation>
    <scope>NUCLEOTIDE SEQUENCE</scope>
    <source>
        <strain evidence="2">PhAHLV-HBC</strain>
    </source>
</reference>